<dbReference type="PANTHER" id="PTHR11960:SF66">
    <property type="entry name" value="EUKARYOTIC TRANSLATION INITIATION FACTOR 4E TYPE 3"/>
    <property type="match status" value="1"/>
</dbReference>
<dbReference type="InterPro" id="IPR001040">
    <property type="entry name" value="TIF_eIF_4E"/>
</dbReference>
<comment type="similarity">
    <text evidence="5">Belongs to the eukaryotic initiation factor 4E family.</text>
</comment>
<evidence type="ECO:0000256" key="4">
    <source>
        <dbReference type="ARBA" id="ARBA00022917"/>
    </source>
</evidence>
<dbReference type="InterPro" id="IPR023398">
    <property type="entry name" value="TIF_eIF4e-like"/>
</dbReference>
<name>A0A8S2NDF7_9BILA</name>
<dbReference type="PANTHER" id="PTHR11960">
    <property type="entry name" value="EUKARYOTIC TRANSLATION INITIATION FACTOR 4E RELATED"/>
    <property type="match status" value="1"/>
</dbReference>
<dbReference type="GO" id="GO:0006417">
    <property type="term" value="P:regulation of translation"/>
    <property type="evidence" value="ECO:0007669"/>
    <property type="project" value="UniProtKB-KW"/>
</dbReference>
<dbReference type="AlphaFoldDB" id="A0A8S2NDF7"/>
<proteinExistence type="inferred from homology"/>
<evidence type="ECO:0000256" key="5">
    <source>
        <dbReference type="RuleBase" id="RU004374"/>
    </source>
</evidence>
<dbReference type="SUPFAM" id="SSF55418">
    <property type="entry name" value="eIF4e-like"/>
    <property type="match status" value="1"/>
</dbReference>
<dbReference type="Gene3D" id="3.30.760.10">
    <property type="entry name" value="RNA Cap, Translation Initiation Factor Eif4e"/>
    <property type="match status" value="1"/>
</dbReference>
<dbReference type="GO" id="GO:0003743">
    <property type="term" value="F:translation initiation factor activity"/>
    <property type="evidence" value="ECO:0007669"/>
    <property type="project" value="UniProtKB-KW"/>
</dbReference>
<comment type="caution">
    <text evidence="6">The sequence shown here is derived from an EMBL/GenBank/DDBJ whole genome shotgun (WGS) entry which is preliminary data.</text>
</comment>
<keyword evidence="3 5" id="KW-0694">RNA-binding</keyword>
<evidence type="ECO:0000313" key="6">
    <source>
        <dbReference type="EMBL" id="CAF3989563.1"/>
    </source>
</evidence>
<sequence>MIDNGGGDSEYSSANETFNDDNYVAETTSKIRKSLSLNKEKIAPLAMNGGIYTYRCPKDKTNTVWQELCLAAIGEQFSVIEGDDVVGVSVQSRDGFQDLVQIWNSNPTEEAQKAIDEKVRSLFPDIVFQVKFYKANSSHANFEAGNYLYGETQKLQFCQSIFEHQMFDKHTSTEAHVIAAAN</sequence>
<keyword evidence="1 5" id="KW-0396">Initiation factor</keyword>
<reference evidence="6" key="1">
    <citation type="submission" date="2021-02" db="EMBL/GenBank/DDBJ databases">
        <authorList>
            <person name="Nowell W R."/>
        </authorList>
    </citation>
    <scope>NUCLEOTIDE SEQUENCE</scope>
</reference>
<protein>
    <submittedName>
        <fullName evidence="6">Uncharacterized protein</fullName>
    </submittedName>
</protein>
<accession>A0A8S2NDF7</accession>
<dbReference type="Pfam" id="PF01652">
    <property type="entry name" value="IF4E"/>
    <property type="match status" value="1"/>
</dbReference>
<evidence type="ECO:0000256" key="1">
    <source>
        <dbReference type="ARBA" id="ARBA00022540"/>
    </source>
</evidence>
<keyword evidence="2" id="KW-0810">Translation regulation</keyword>
<gene>
    <name evidence="6" type="ORF">SMN809_LOCUS11321</name>
</gene>
<dbReference type="GO" id="GO:0016281">
    <property type="term" value="C:eukaryotic translation initiation factor 4F complex"/>
    <property type="evidence" value="ECO:0007669"/>
    <property type="project" value="TreeGrafter"/>
</dbReference>
<evidence type="ECO:0000256" key="2">
    <source>
        <dbReference type="ARBA" id="ARBA00022845"/>
    </source>
</evidence>
<dbReference type="GO" id="GO:0000340">
    <property type="term" value="F:RNA 7-methylguanosine cap binding"/>
    <property type="evidence" value="ECO:0007669"/>
    <property type="project" value="TreeGrafter"/>
</dbReference>
<dbReference type="EMBL" id="CAJOBI010004057">
    <property type="protein sequence ID" value="CAF3989563.1"/>
    <property type="molecule type" value="Genomic_DNA"/>
</dbReference>
<dbReference type="Proteomes" id="UP000676336">
    <property type="component" value="Unassembled WGS sequence"/>
</dbReference>
<keyword evidence="4 5" id="KW-0648">Protein biosynthesis</keyword>
<organism evidence="6 7">
    <name type="scientific">Rotaria magnacalcarata</name>
    <dbReference type="NCBI Taxonomy" id="392030"/>
    <lineage>
        <taxon>Eukaryota</taxon>
        <taxon>Metazoa</taxon>
        <taxon>Spiralia</taxon>
        <taxon>Gnathifera</taxon>
        <taxon>Rotifera</taxon>
        <taxon>Eurotatoria</taxon>
        <taxon>Bdelloidea</taxon>
        <taxon>Philodinida</taxon>
        <taxon>Philodinidae</taxon>
        <taxon>Rotaria</taxon>
    </lineage>
</organism>
<evidence type="ECO:0000313" key="7">
    <source>
        <dbReference type="Proteomes" id="UP000676336"/>
    </source>
</evidence>
<evidence type="ECO:0000256" key="3">
    <source>
        <dbReference type="ARBA" id="ARBA00022884"/>
    </source>
</evidence>